<name>A0A5D3WQH9_9BACT</name>
<dbReference type="InterPro" id="IPR037185">
    <property type="entry name" value="EmrE-like"/>
</dbReference>
<protein>
    <submittedName>
        <fullName evidence="7">Threonine/homoserine efflux transporter RhtA</fullName>
    </submittedName>
</protein>
<dbReference type="PANTHER" id="PTHR32322:SF9">
    <property type="entry name" value="AMINO-ACID METABOLITE EFFLUX PUMP-RELATED"/>
    <property type="match status" value="1"/>
</dbReference>
<dbReference type="InterPro" id="IPR000620">
    <property type="entry name" value="EamA_dom"/>
</dbReference>
<evidence type="ECO:0000313" key="7">
    <source>
        <dbReference type="EMBL" id="TYO99740.1"/>
    </source>
</evidence>
<feature type="transmembrane region" description="Helical" evidence="5">
    <location>
        <begin position="117"/>
        <end position="137"/>
    </location>
</feature>
<evidence type="ECO:0000256" key="1">
    <source>
        <dbReference type="ARBA" id="ARBA00004141"/>
    </source>
</evidence>
<feature type="transmembrane region" description="Helical" evidence="5">
    <location>
        <begin position="143"/>
        <end position="160"/>
    </location>
</feature>
<dbReference type="PANTHER" id="PTHR32322">
    <property type="entry name" value="INNER MEMBRANE TRANSPORTER"/>
    <property type="match status" value="1"/>
</dbReference>
<dbReference type="AlphaFoldDB" id="A0A5D3WQH9"/>
<evidence type="ECO:0000256" key="5">
    <source>
        <dbReference type="SAM" id="Phobius"/>
    </source>
</evidence>
<evidence type="ECO:0000256" key="4">
    <source>
        <dbReference type="ARBA" id="ARBA00023136"/>
    </source>
</evidence>
<dbReference type="RefSeq" id="WP_246140169.1">
    <property type="nucleotide sequence ID" value="NZ_VNIB01000002.1"/>
</dbReference>
<gene>
    <name evidence="7" type="ORF">EDC39_102267</name>
</gene>
<sequence length="286" mass="29297">MKALLCTTGALIAFAGNSILCRLALGGGWIDAASFTGVRLVSGALVLLLILQLSARTKISATRGNLLSAAALFCYAAAFSFAYLTIATGTGALILFGSVQITMITAAILSGERLKRAEGIGALLAFGGLVYLVFPGVTAPSPAGSLLMTAAGICWGIYSLRGRNRGNPLAETTVNFLLSLPLAALLGLFFLERGHLSFQGILLAGLSGGLASGVGYAVWYAAVKEMTATTASIVQLAVPILAATGGVLFLNEEISIRLVIATMIILGGISLAVVNPENLFSTRKGG</sequence>
<comment type="caution">
    <text evidence="7">The sequence shown here is derived from an EMBL/GenBank/DDBJ whole genome shotgun (WGS) entry which is preliminary data.</text>
</comment>
<evidence type="ECO:0000256" key="2">
    <source>
        <dbReference type="ARBA" id="ARBA00022692"/>
    </source>
</evidence>
<evidence type="ECO:0000256" key="3">
    <source>
        <dbReference type="ARBA" id="ARBA00022989"/>
    </source>
</evidence>
<evidence type="ECO:0000313" key="8">
    <source>
        <dbReference type="Proteomes" id="UP000324159"/>
    </source>
</evidence>
<feature type="transmembrane region" description="Helical" evidence="5">
    <location>
        <begin position="231"/>
        <end position="250"/>
    </location>
</feature>
<keyword evidence="4 5" id="KW-0472">Membrane</keyword>
<dbReference type="EMBL" id="VNIB01000002">
    <property type="protein sequence ID" value="TYO99740.1"/>
    <property type="molecule type" value="Genomic_DNA"/>
</dbReference>
<feature type="transmembrane region" description="Helical" evidence="5">
    <location>
        <begin position="92"/>
        <end position="110"/>
    </location>
</feature>
<proteinExistence type="predicted"/>
<keyword evidence="8" id="KW-1185">Reference proteome</keyword>
<feature type="transmembrane region" description="Helical" evidence="5">
    <location>
        <begin position="36"/>
        <end position="54"/>
    </location>
</feature>
<feature type="transmembrane region" description="Helical" evidence="5">
    <location>
        <begin position="66"/>
        <end position="86"/>
    </location>
</feature>
<dbReference type="Proteomes" id="UP000324159">
    <property type="component" value="Unassembled WGS sequence"/>
</dbReference>
<comment type="subcellular location">
    <subcellularLocation>
        <location evidence="1">Membrane</location>
        <topology evidence="1">Multi-pass membrane protein</topology>
    </subcellularLocation>
</comment>
<keyword evidence="3 5" id="KW-1133">Transmembrane helix</keyword>
<accession>A0A5D3WQH9</accession>
<dbReference type="GO" id="GO:0016020">
    <property type="term" value="C:membrane"/>
    <property type="evidence" value="ECO:0007669"/>
    <property type="project" value="UniProtKB-SubCell"/>
</dbReference>
<feature type="domain" description="EamA" evidence="6">
    <location>
        <begin position="144"/>
        <end position="273"/>
    </location>
</feature>
<keyword evidence="2 5" id="KW-0812">Transmembrane</keyword>
<reference evidence="7 8" key="1">
    <citation type="submission" date="2019-07" db="EMBL/GenBank/DDBJ databases">
        <title>Genomic Encyclopedia of Type Strains, Phase IV (KMG-IV): sequencing the most valuable type-strain genomes for metagenomic binning, comparative biology and taxonomic classification.</title>
        <authorList>
            <person name="Goeker M."/>
        </authorList>
    </citation>
    <scope>NUCLEOTIDE SEQUENCE [LARGE SCALE GENOMIC DNA]</scope>
    <source>
        <strain evidence="7 8">SS015</strain>
    </source>
</reference>
<feature type="transmembrane region" description="Helical" evidence="5">
    <location>
        <begin position="197"/>
        <end position="219"/>
    </location>
</feature>
<feature type="transmembrane region" description="Helical" evidence="5">
    <location>
        <begin position="256"/>
        <end position="274"/>
    </location>
</feature>
<dbReference type="SUPFAM" id="SSF103481">
    <property type="entry name" value="Multidrug resistance efflux transporter EmrE"/>
    <property type="match status" value="2"/>
</dbReference>
<organism evidence="7 8">
    <name type="scientific">Geothermobacter ehrlichii</name>
    <dbReference type="NCBI Taxonomy" id="213224"/>
    <lineage>
        <taxon>Bacteria</taxon>
        <taxon>Pseudomonadati</taxon>
        <taxon>Thermodesulfobacteriota</taxon>
        <taxon>Desulfuromonadia</taxon>
        <taxon>Desulfuromonadales</taxon>
        <taxon>Geothermobacteraceae</taxon>
        <taxon>Geothermobacter</taxon>
    </lineage>
</organism>
<evidence type="ECO:0000259" key="6">
    <source>
        <dbReference type="Pfam" id="PF00892"/>
    </source>
</evidence>
<dbReference type="InterPro" id="IPR050638">
    <property type="entry name" value="AA-Vitamin_Transporters"/>
</dbReference>
<feature type="transmembrane region" description="Helical" evidence="5">
    <location>
        <begin position="172"/>
        <end position="191"/>
    </location>
</feature>
<dbReference type="Pfam" id="PF00892">
    <property type="entry name" value="EamA"/>
    <property type="match status" value="1"/>
</dbReference>